<keyword evidence="3" id="KW-1185">Reference proteome</keyword>
<proteinExistence type="predicted"/>
<evidence type="ECO:0000256" key="1">
    <source>
        <dbReference type="SAM" id="MobiDB-lite"/>
    </source>
</evidence>
<feature type="compositionally biased region" description="Basic and acidic residues" evidence="1">
    <location>
        <begin position="79"/>
        <end position="93"/>
    </location>
</feature>
<accession>A0A9W4DN44</accession>
<feature type="compositionally biased region" description="Basic residues" evidence="1">
    <location>
        <begin position="94"/>
        <end position="107"/>
    </location>
</feature>
<organism evidence="2 3">
    <name type="scientific">Actinacidiphila cocklensis</name>
    <dbReference type="NCBI Taxonomy" id="887465"/>
    <lineage>
        <taxon>Bacteria</taxon>
        <taxon>Bacillati</taxon>
        <taxon>Actinomycetota</taxon>
        <taxon>Actinomycetes</taxon>
        <taxon>Kitasatosporales</taxon>
        <taxon>Streptomycetaceae</taxon>
        <taxon>Actinacidiphila</taxon>
    </lineage>
</organism>
<evidence type="ECO:0000313" key="3">
    <source>
        <dbReference type="Proteomes" id="UP001152519"/>
    </source>
</evidence>
<name>A0A9W4DN44_9ACTN</name>
<dbReference type="AlphaFoldDB" id="A0A9W4DN44"/>
<gene>
    <name evidence="2" type="ORF">SCOCK_180035</name>
</gene>
<feature type="region of interest" description="Disordered" evidence="1">
    <location>
        <begin position="26"/>
        <end position="51"/>
    </location>
</feature>
<comment type="caution">
    <text evidence="2">The sequence shown here is derived from an EMBL/GenBank/DDBJ whole genome shotgun (WGS) entry which is preliminary data.</text>
</comment>
<feature type="region of interest" description="Disordered" evidence="1">
    <location>
        <begin position="79"/>
        <end position="107"/>
    </location>
</feature>
<evidence type="ECO:0000313" key="2">
    <source>
        <dbReference type="EMBL" id="CAG6392658.1"/>
    </source>
</evidence>
<sequence length="237" mass="28837">MGRVDRQQRRQRRHLLRRALGDRQLELRRQGLRQRDDQPGPGPELLVPHQRPGRFRALAERRGPGRQLLLVDGEHRRRFDQRRDDERRDDERRNHQRRHHDRRHHRRLRLVRLQGDRHPAELVGRLHRERHRGQHRFQRRQRLEARLHPPLGPDDHQRLERHRDAVLRRRHRLRPVLQRPDPGRRLPVVRLPGQLQRGVRGPDRLHPERNHLLLTAEPARRRPPTGRAAFAFRSRPG</sequence>
<protein>
    <submittedName>
        <fullName evidence="2">Uncharacterized protein</fullName>
    </submittedName>
</protein>
<feature type="compositionally biased region" description="Basic and acidic residues" evidence="1">
    <location>
        <begin position="26"/>
        <end position="38"/>
    </location>
</feature>
<dbReference type="Proteomes" id="UP001152519">
    <property type="component" value="Unassembled WGS sequence"/>
</dbReference>
<dbReference type="EMBL" id="CAJSLV010000046">
    <property type="protein sequence ID" value="CAG6392658.1"/>
    <property type="molecule type" value="Genomic_DNA"/>
</dbReference>
<reference evidence="2" key="1">
    <citation type="submission" date="2021-05" db="EMBL/GenBank/DDBJ databases">
        <authorList>
            <person name="Arsene-Ploetze F."/>
        </authorList>
    </citation>
    <scope>NUCLEOTIDE SEQUENCE</scope>
    <source>
        <strain evidence="2">DSM 42138</strain>
    </source>
</reference>